<dbReference type="AlphaFoldDB" id="A0A1M7KSA1"/>
<dbReference type="Gene3D" id="3.90.950.20">
    <property type="entry name" value="CinA-like"/>
    <property type="match status" value="1"/>
</dbReference>
<dbReference type="SUPFAM" id="SSF142433">
    <property type="entry name" value="CinA-like"/>
    <property type="match status" value="1"/>
</dbReference>
<name>A0A1M7KSA1_9HYPH</name>
<dbReference type="NCBIfam" id="TIGR00199">
    <property type="entry name" value="PncC_domain"/>
    <property type="match status" value="1"/>
</dbReference>
<dbReference type="EMBL" id="FRBW01000003">
    <property type="protein sequence ID" value="SHM68388.1"/>
    <property type="molecule type" value="Genomic_DNA"/>
</dbReference>
<accession>A0A1M7KSA1</accession>
<evidence type="ECO:0000259" key="1">
    <source>
        <dbReference type="Pfam" id="PF02464"/>
    </source>
</evidence>
<dbReference type="Pfam" id="PF02464">
    <property type="entry name" value="CinA"/>
    <property type="match status" value="1"/>
</dbReference>
<reference evidence="2 3" key="1">
    <citation type="submission" date="2016-11" db="EMBL/GenBank/DDBJ databases">
        <authorList>
            <person name="Jaros S."/>
            <person name="Januszkiewicz K."/>
            <person name="Wedrychowicz H."/>
        </authorList>
    </citation>
    <scope>NUCLEOTIDE SEQUENCE [LARGE SCALE GENOMIC DNA]</scope>
    <source>
        <strain evidence="2 3">DSM 22153</strain>
    </source>
</reference>
<protein>
    <submittedName>
        <fullName evidence="2">Nicotinamide-nucleotide amidase</fullName>
    </submittedName>
</protein>
<dbReference type="STRING" id="735517.SAMN05444272_2961"/>
<dbReference type="InterPro" id="IPR036653">
    <property type="entry name" value="CinA-like_C"/>
</dbReference>
<dbReference type="InterPro" id="IPR008136">
    <property type="entry name" value="CinA_C"/>
</dbReference>
<dbReference type="OrthoDB" id="9801454at2"/>
<sequence length="165" mass="17139">MTDWSSLTQDAATLLEAARKHGLMIATAESCTGGLIIGTLTEVAGSSDVVDRGFVTYSNAAKMDMLGVREETLARVGAVSRETAIEMAEGALSRSNADLAVAVTGIAGPGGGSEEKPVGTVYLALARKGRETQAVHALFNQKGRDGIRLFTIAAAFELLSNSIHS</sequence>
<evidence type="ECO:0000313" key="3">
    <source>
        <dbReference type="Proteomes" id="UP000186002"/>
    </source>
</evidence>
<dbReference type="Proteomes" id="UP000186002">
    <property type="component" value="Unassembled WGS sequence"/>
</dbReference>
<dbReference type="RefSeq" id="WP_073014091.1">
    <property type="nucleotide sequence ID" value="NZ_FRBW01000003.1"/>
</dbReference>
<proteinExistence type="predicted"/>
<organism evidence="2 3">
    <name type="scientific">Roseibium suaedae</name>
    <dbReference type="NCBI Taxonomy" id="735517"/>
    <lineage>
        <taxon>Bacteria</taxon>
        <taxon>Pseudomonadati</taxon>
        <taxon>Pseudomonadota</taxon>
        <taxon>Alphaproteobacteria</taxon>
        <taxon>Hyphomicrobiales</taxon>
        <taxon>Stappiaceae</taxon>
        <taxon>Roseibium</taxon>
    </lineage>
</organism>
<keyword evidence="3" id="KW-1185">Reference proteome</keyword>
<evidence type="ECO:0000313" key="2">
    <source>
        <dbReference type="EMBL" id="SHM68388.1"/>
    </source>
</evidence>
<gene>
    <name evidence="2" type="ORF">SAMN05444272_2961</name>
</gene>
<feature type="domain" description="CinA C-terminal" evidence="1">
    <location>
        <begin position="11"/>
        <end position="161"/>
    </location>
</feature>